<protein>
    <submittedName>
        <fullName evidence="2">Uncharacterized protein</fullName>
    </submittedName>
</protein>
<evidence type="ECO:0000313" key="3">
    <source>
        <dbReference type="Proteomes" id="UP000007431"/>
    </source>
</evidence>
<name>D8PP10_SCHCM</name>
<dbReference type="Proteomes" id="UP000007431">
    <property type="component" value="Unassembled WGS sequence"/>
</dbReference>
<dbReference type="InParanoid" id="D8PP10"/>
<feature type="compositionally biased region" description="Basic and acidic residues" evidence="1">
    <location>
        <begin position="240"/>
        <end position="249"/>
    </location>
</feature>
<reference evidence="2 3" key="1">
    <citation type="journal article" date="2010" name="Nat. Biotechnol.">
        <title>Genome sequence of the model mushroom Schizophyllum commune.</title>
        <authorList>
            <person name="Ohm R.A."/>
            <person name="de Jong J.F."/>
            <person name="Lugones L.G."/>
            <person name="Aerts A."/>
            <person name="Kothe E."/>
            <person name="Stajich J.E."/>
            <person name="de Vries R.P."/>
            <person name="Record E."/>
            <person name="Levasseur A."/>
            <person name="Baker S.E."/>
            <person name="Bartholomew K.A."/>
            <person name="Coutinho P.M."/>
            <person name="Erdmann S."/>
            <person name="Fowler T.J."/>
            <person name="Gathman A.C."/>
            <person name="Lombard V."/>
            <person name="Henrissat B."/>
            <person name="Knabe N."/>
            <person name="Kuees U."/>
            <person name="Lilly W.W."/>
            <person name="Lindquist E."/>
            <person name="Lucas S."/>
            <person name="Magnuson J.K."/>
            <person name="Piumi F."/>
            <person name="Raudaskoski M."/>
            <person name="Salamov A."/>
            <person name="Schmutz J."/>
            <person name="Schwarze F.W.M.R."/>
            <person name="vanKuyk P.A."/>
            <person name="Horton J.S."/>
            <person name="Grigoriev I.V."/>
            <person name="Woesten H.A.B."/>
        </authorList>
    </citation>
    <scope>NUCLEOTIDE SEQUENCE [LARGE SCALE GENOMIC DNA]</scope>
    <source>
        <strain evidence="3">H4-8 / FGSC 9210</strain>
    </source>
</reference>
<dbReference type="AlphaFoldDB" id="D8PP10"/>
<keyword evidence="3" id="KW-1185">Reference proteome</keyword>
<organism evidence="3">
    <name type="scientific">Schizophyllum commune (strain H4-8 / FGSC 9210)</name>
    <name type="common">Split gill fungus</name>
    <dbReference type="NCBI Taxonomy" id="578458"/>
    <lineage>
        <taxon>Eukaryota</taxon>
        <taxon>Fungi</taxon>
        <taxon>Dikarya</taxon>
        <taxon>Basidiomycota</taxon>
        <taxon>Agaricomycotina</taxon>
        <taxon>Agaricomycetes</taxon>
        <taxon>Agaricomycetidae</taxon>
        <taxon>Agaricales</taxon>
        <taxon>Schizophyllaceae</taxon>
        <taxon>Schizophyllum</taxon>
    </lineage>
</organism>
<dbReference type="EMBL" id="GL377302">
    <property type="protein sequence ID" value="EFJ02942.1"/>
    <property type="molecule type" value="Genomic_DNA"/>
</dbReference>
<gene>
    <name evidence="2" type="ORF">SCHCODRAFT_102472</name>
</gene>
<feature type="non-terminal residue" evidence="2">
    <location>
        <position position="256"/>
    </location>
</feature>
<feature type="region of interest" description="Disordered" evidence="1">
    <location>
        <begin position="39"/>
        <end position="62"/>
    </location>
</feature>
<dbReference type="RefSeq" id="XP_003037844.1">
    <property type="nucleotide sequence ID" value="XM_003037798.1"/>
</dbReference>
<dbReference type="GeneID" id="9597462"/>
<accession>D8PP10</accession>
<evidence type="ECO:0000256" key="1">
    <source>
        <dbReference type="SAM" id="MobiDB-lite"/>
    </source>
</evidence>
<dbReference type="VEuPathDB" id="FungiDB:SCHCODRAFT_01080870"/>
<feature type="compositionally biased region" description="Gly residues" evidence="1">
    <location>
        <begin position="230"/>
        <end position="239"/>
    </location>
</feature>
<evidence type="ECO:0000313" key="2">
    <source>
        <dbReference type="EMBL" id="EFJ02942.1"/>
    </source>
</evidence>
<dbReference type="KEGG" id="scm:SCHCO_01080870"/>
<sequence>MRMTDYLKQDISGALGARGSSRRRSSRLRDEICDEGFRTPFRRGRTAGGESKVPRSASTREKGTFRWDRAAGGTRGRLSAQCEEGGGWGTVPPPSFFNARALPSALVTAGRRRSIRAFAVKKAMGEGTSSFLPREGSCHTMSASPLLPTSFPSLPPSPILLLSSFRPPSTLPLPLLFPLALIDTLPFDIPSLPLPFTTRATLNTILKPGKPSGRDGNNRVDALSAFVLREGGGGGGGGERALRSSRAKEGIAGGYS</sequence>
<proteinExistence type="predicted"/>
<dbReference type="HOGENOM" id="CLU_1086469_0_0_1"/>
<feature type="region of interest" description="Disordered" evidence="1">
    <location>
        <begin position="229"/>
        <end position="256"/>
    </location>
</feature>